<organism evidence="2">
    <name type="scientific">freshwater metagenome</name>
    <dbReference type="NCBI Taxonomy" id="449393"/>
    <lineage>
        <taxon>unclassified sequences</taxon>
        <taxon>metagenomes</taxon>
        <taxon>ecological metagenomes</taxon>
    </lineage>
</organism>
<dbReference type="EMBL" id="CAEZXN010000065">
    <property type="protein sequence ID" value="CAB4709363.1"/>
    <property type="molecule type" value="Genomic_DNA"/>
</dbReference>
<dbReference type="AlphaFoldDB" id="A0A6J6QID7"/>
<feature type="region of interest" description="Disordered" evidence="1">
    <location>
        <begin position="24"/>
        <end position="50"/>
    </location>
</feature>
<feature type="compositionally biased region" description="Gly residues" evidence="1">
    <location>
        <begin position="29"/>
        <end position="48"/>
    </location>
</feature>
<protein>
    <submittedName>
        <fullName evidence="2">Unannotated protein</fullName>
    </submittedName>
</protein>
<reference evidence="2" key="1">
    <citation type="submission" date="2020-05" db="EMBL/GenBank/DDBJ databases">
        <authorList>
            <person name="Chiriac C."/>
            <person name="Salcher M."/>
            <person name="Ghai R."/>
            <person name="Kavagutti S V."/>
        </authorList>
    </citation>
    <scope>NUCLEOTIDE SEQUENCE</scope>
</reference>
<sequence length="99" mass="9816">MLSTADARSSIACFHGVVDRTQFQAMPPMGGGPNAGGPNGGGPNGGGMPDIASAAKKLGITEDQLLAAFAYKMPPDFALAAKNLGLTESALRAALGVTG</sequence>
<name>A0A6J6QID7_9ZZZZ</name>
<gene>
    <name evidence="2" type="ORF">UFOPK2423_01639</name>
</gene>
<proteinExistence type="predicted"/>
<evidence type="ECO:0000313" key="2">
    <source>
        <dbReference type="EMBL" id="CAB4709363.1"/>
    </source>
</evidence>
<evidence type="ECO:0000256" key="1">
    <source>
        <dbReference type="SAM" id="MobiDB-lite"/>
    </source>
</evidence>
<accession>A0A6J6QID7</accession>